<keyword evidence="1" id="KW-0805">Transcription regulation</keyword>
<dbReference type="Pfam" id="PF00196">
    <property type="entry name" value="GerE"/>
    <property type="match status" value="1"/>
</dbReference>
<dbReference type="InterPro" id="IPR016032">
    <property type="entry name" value="Sig_transdc_resp-reg_C-effctor"/>
</dbReference>
<dbReference type="CDD" id="cd06170">
    <property type="entry name" value="LuxR_C_like"/>
    <property type="match status" value="1"/>
</dbReference>
<keyword evidence="6" id="KW-1185">Reference proteome</keyword>
<accession>A0ABR9SH57</accession>
<dbReference type="InterPro" id="IPR017470">
    <property type="entry name" value="Tscrpt_reg_EpsA"/>
</dbReference>
<reference evidence="5 6" key="1">
    <citation type="submission" date="2020-10" db="EMBL/GenBank/DDBJ databases">
        <title>Draft genome of Ramlibacter aquaticus LMG 30558.</title>
        <authorList>
            <person name="Props R."/>
        </authorList>
    </citation>
    <scope>NUCLEOTIDE SEQUENCE [LARGE SCALE GENOMIC DNA]</scope>
    <source>
        <strain evidence="5 6">LMG 30558</strain>
    </source>
</reference>
<keyword evidence="2" id="KW-0238">DNA-binding</keyword>
<name>A0ABR9SH57_9BURK</name>
<evidence type="ECO:0000313" key="6">
    <source>
        <dbReference type="Proteomes" id="UP000715965"/>
    </source>
</evidence>
<dbReference type="PRINTS" id="PR00038">
    <property type="entry name" value="HTHLUXR"/>
</dbReference>
<evidence type="ECO:0000259" key="4">
    <source>
        <dbReference type="PROSITE" id="PS50043"/>
    </source>
</evidence>
<feature type="domain" description="HTH luxR-type" evidence="4">
    <location>
        <begin position="183"/>
        <end position="248"/>
    </location>
</feature>
<dbReference type="PANTHER" id="PTHR44688:SF16">
    <property type="entry name" value="DNA-BINDING TRANSCRIPTIONAL ACTIVATOR DEVR_DOSR"/>
    <property type="match status" value="1"/>
</dbReference>
<evidence type="ECO:0000256" key="2">
    <source>
        <dbReference type="ARBA" id="ARBA00023125"/>
    </source>
</evidence>
<dbReference type="PROSITE" id="PS50043">
    <property type="entry name" value="HTH_LUXR_2"/>
    <property type="match status" value="1"/>
</dbReference>
<dbReference type="NCBIfam" id="TIGR03020">
    <property type="entry name" value="EpsA"/>
    <property type="match status" value="1"/>
</dbReference>
<proteinExistence type="predicted"/>
<comment type="caution">
    <text evidence="5">The sequence shown here is derived from an EMBL/GenBank/DDBJ whole genome shotgun (WGS) entry which is preliminary data.</text>
</comment>
<sequence>MNGATQDPGRDPAHFYRIAGEGAGLASHQALWRWLQGDVQPWLSHEVLLVGWGDFATGRLEHDIVSSLPGMRSADWSPRVLAPMLSHFRDCWAAAQHKPTQADATVCAKLLRAGGMQPNPFEGLRSALVHGLKPGPLRSERIFVVLSRAPATPPGAGQALTMILPFIDIALRQIPPCPRPGEGADRVSALSERERQIMAWVALGKTNPEIGCILDISEFTVKNHMKSIFSKLDVSNRAQAVAKLTGMAAHA</sequence>
<evidence type="ECO:0000256" key="1">
    <source>
        <dbReference type="ARBA" id="ARBA00023015"/>
    </source>
</evidence>
<dbReference type="InterPro" id="IPR000792">
    <property type="entry name" value="Tscrpt_reg_LuxR_C"/>
</dbReference>
<dbReference type="RefSeq" id="WP_193781262.1">
    <property type="nucleotide sequence ID" value="NZ_JADDOJ010000060.1"/>
</dbReference>
<dbReference type="SUPFAM" id="SSF46894">
    <property type="entry name" value="C-terminal effector domain of the bipartite response regulators"/>
    <property type="match status" value="1"/>
</dbReference>
<dbReference type="EMBL" id="JADDOJ010000060">
    <property type="protein sequence ID" value="MBE7941698.1"/>
    <property type="molecule type" value="Genomic_DNA"/>
</dbReference>
<dbReference type="PROSITE" id="PS00622">
    <property type="entry name" value="HTH_LUXR_1"/>
    <property type="match status" value="1"/>
</dbReference>
<keyword evidence="3" id="KW-0804">Transcription</keyword>
<evidence type="ECO:0000256" key="3">
    <source>
        <dbReference type="ARBA" id="ARBA00023163"/>
    </source>
</evidence>
<dbReference type="InterPro" id="IPR036388">
    <property type="entry name" value="WH-like_DNA-bd_sf"/>
</dbReference>
<dbReference type="PANTHER" id="PTHR44688">
    <property type="entry name" value="DNA-BINDING TRANSCRIPTIONAL ACTIVATOR DEVR_DOSR"/>
    <property type="match status" value="1"/>
</dbReference>
<evidence type="ECO:0000313" key="5">
    <source>
        <dbReference type="EMBL" id="MBE7941698.1"/>
    </source>
</evidence>
<gene>
    <name evidence="5" type="ORF">IM725_14045</name>
</gene>
<protein>
    <submittedName>
        <fullName evidence="5">Helix-turn-helix transcriptional regulator</fullName>
    </submittedName>
</protein>
<dbReference type="Proteomes" id="UP000715965">
    <property type="component" value="Unassembled WGS sequence"/>
</dbReference>
<organism evidence="5 6">
    <name type="scientific">Ramlibacter aquaticus</name>
    <dbReference type="NCBI Taxonomy" id="2780094"/>
    <lineage>
        <taxon>Bacteria</taxon>
        <taxon>Pseudomonadati</taxon>
        <taxon>Pseudomonadota</taxon>
        <taxon>Betaproteobacteria</taxon>
        <taxon>Burkholderiales</taxon>
        <taxon>Comamonadaceae</taxon>
        <taxon>Ramlibacter</taxon>
    </lineage>
</organism>
<dbReference type="SMART" id="SM00421">
    <property type="entry name" value="HTH_LUXR"/>
    <property type="match status" value="1"/>
</dbReference>
<dbReference type="Gene3D" id="1.10.10.10">
    <property type="entry name" value="Winged helix-like DNA-binding domain superfamily/Winged helix DNA-binding domain"/>
    <property type="match status" value="1"/>
</dbReference>